<dbReference type="Proteomes" id="UP000465112">
    <property type="component" value="Chromosome 19"/>
</dbReference>
<sequence length="232" mass="27437">MSWIVLDNKLIETPTWGECYATHDTGGRSPGDTWTTTFKSEVDDSEEKDPVEPKDDGCLSVPSPPNSSFPSPATSWSPPHNASWTRSVTQNQWRAIEAAASHPYKTRGHRGFRAPVFMHHRCGCCCCNCSHRRYRPWRYRPWRYRPWRYRAWRFRAWRRRPTRCTPRVTSWEHLPVTIQPTKWYQVVGRMQCSQCYAQGWHCMTSWMCQTCQVPLCLLPYRNCYAEWHGQKC</sequence>
<reference evidence="2 3" key="1">
    <citation type="submission" date="2019-06" db="EMBL/GenBank/DDBJ databases">
        <title>A chromosome-scale genome assembly of the European perch, Perca fluviatilis.</title>
        <authorList>
            <person name="Roques C."/>
            <person name="Zahm M."/>
            <person name="Cabau C."/>
            <person name="Klopp C."/>
            <person name="Bouchez O."/>
            <person name="Donnadieu C."/>
            <person name="Kuhl H."/>
            <person name="Gislard M."/>
            <person name="Guendouz S."/>
            <person name="Journot L."/>
            <person name="Haffray P."/>
            <person name="Bestin A."/>
            <person name="Morvezen R."/>
            <person name="Feron R."/>
            <person name="Wen M."/>
            <person name="Jouanno E."/>
            <person name="Herpin A."/>
            <person name="Schartl M."/>
            <person name="Postlethwait J."/>
            <person name="Schaerlinger B."/>
            <person name="Chardard D."/>
            <person name="Lecocq T."/>
            <person name="Poncet C."/>
            <person name="Jaffrelo L."/>
            <person name="Lampietro C."/>
            <person name="Guiguen Y."/>
        </authorList>
    </citation>
    <scope>NUCLEOTIDE SEQUENCE [LARGE SCALE GENOMIC DNA]</scope>
    <source>
        <tissue evidence="2">Blood</tissue>
    </source>
</reference>
<organism evidence="2 3">
    <name type="scientific">Perca fluviatilis</name>
    <name type="common">European perch</name>
    <dbReference type="NCBI Taxonomy" id="8168"/>
    <lineage>
        <taxon>Eukaryota</taxon>
        <taxon>Metazoa</taxon>
        <taxon>Chordata</taxon>
        <taxon>Craniata</taxon>
        <taxon>Vertebrata</taxon>
        <taxon>Euteleostomi</taxon>
        <taxon>Actinopterygii</taxon>
        <taxon>Neopterygii</taxon>
        <taxon>Teleostei</taxon>
        <taxon>Neoteleostei</taxon>
        <taxon>Acanthomorphata</taxon>
        <taxon>Eupercaria</taxon>
        <taxon>Perciformes</taxon>
        <taxon>Percoidei</taxon>
        <taxon>Percidae</taxon>
        <taxon>Percinae</taxon>
        <taxon>Perca</taxon>
    </lineage>
</organism>
<dbReference type="EMBL" id="VHII01000019">
    <property type="protein sequence ID" value="KAF1376109.1"/>
    <property type="molecule type" value="Genomic_DNA"/>
</dbReference>
<feature type="compositionally biased region" description="Basic and acidic residues" evidence="1">
    <location>
        <begin position="48"/>
        <end position="57"/>
    </location>
</feature>
<dbReference type="AlphaFoldDB" id="A0A6A5ECR8"/>
<accession>A0A6A5ECR8</accession>
<feature type="region of interest" description="Disordered" evidence="1">
    <location>
        <begin position="23"/>
        <end position="81"/>
    </location>
</feature>
<proteinExistence type="predicted"/>
<evidence type="ECO:0000313" key="2">
    <source>
        <dbReference type="EMBL" id="KAF1376109.1"/>
    </source>
</evidence>
<protein>
    <submittedName>
        <fullName evidence="2">Uncharacterized protein</fullName>
    </submittedName>
</protein>
<keyword evidence="3" id="KW-1185">Reference proteome</keyword>
<evidence type="ECO:0000313" key="3">
    <source>
        <dbReference type="Proteomes" id="UP000465112"/>
    </source>
</evidence>
<comment type="caution">
    <text evidence="2">The sequence shown here is derived from an EMBL/GenBank/DDBJ whole genome shotgun (WGS) entry which is preliminary data.</text>
</comment>
<name>A0A6A5ECR8_PERFL</name>
<gene>
    <name evidence="2" type="ORF">PFLUV_G00227260</name>
</gene>
<evidence type="ECO:0000256" key="1">
    <source>
        <dbReference type="SAM" id="MobiDB-lite"/>
    </source>
</evidence>